<comment type="similarity">
    <text evidence="8 9">Belongs to the TonB-dependent receptor family.</text>
</comment>
<dbReference type="Proteomes" id="UP000765845">
    <property type="component" value="Unassembled WGS sequence"/>
</dbReference>
<keyword evidence="2 8" id="KW-0813">Transport</keyword>
<feature type="domain" description="TonB-dependent receptor-like beta-barrel" evidence="11">
    <location>
        <begin position="201"/>
        <end position="605"/>
    </location>
</feature>
<accession>A0ABX1GGN9</accession>
<dbReference type="InterPro" id="IPR012910">
    <property type="entry name" value="Plug_dom"/>
</dbReference>
<sequence>MLTAHPRIFRSSGRTAALVLTLCVPSSFAFGTSLGQIAALDSLTEMNLEDLMNIKVVSVSRRSESLQDTAAAVYVLDGDAIRRSGVRSIPEALRLIPGLQVARIDSNSWAVSARGFNGTVADKLEVLMDGRSLYTPLYSGVVWGVQDTLLHDIERIEVIRGPGAALWGANAVNGVVNIVTRSSADTQGGVQTVGAGGEHNAYASWRYGSTLSDKGYYRVYGQTQSRREQGRVSGGANDDPWERSQIGGRVDLTADDRNRITVQGDAYRGAVYSPAVGENETFSGENMILRWTRQHGGESDTSVHLIYDHSKFDDKATYYENRKSVDFELKHSFSVFEHHHMVAGGGYKYSSDSLGSYDISVLGFVPQNRDDEAFDLFAQDQIDFFDDKLRLTVGAKWERNGYSGDEFQPSLRLRYRLRDDQSVWAAASRAVRIPNRLDQDVTAAGGAFQGNKTFRPEIVRAMELGYRGRLAATWSVDLATFYNEYEQLRGLSDDFSAPQSLPVFISNEGEGNSHGAELTVRWTPVPTLNIQAGYQYLDLDIAAVKGSRDQSIADNDANDAQNQFQIQADWDVNDRVSVFMSTRWVDDLPDQQVDDYYVVDINLRWLYSHHIELSVRGSSINDSSHSEFGGGAEIQRSIHGQIEWTF</sequence>
<evidence type="ECO:0000256" key="2">
    <source>
        <dbReference type="ARBA" id="ARBA00022448"/>
    </source>
</evidence>
<evidence type="ECO:0000256" key="6">
    <source>
        <dbReference type="ARBA" id="ARBA00023136"/>
    </source>
</evidence>
<keyword evidence="3 8" id="KW-1134">Transmembrane beta strand</keyword>
<dbReference type="Pfam" id="PF07715">
    <property type="entry name" value="Plug"/>
    <property type="match status" value="1"/>
</dbReference>
<dbReference type="Gene3D" id="2.170.130.10">
    <property type="entry name" value="TonB-dependent receptor, plug domain"/>
    <property type="match status" value="1"/>
</dbReference>
<dbReference type="PROSITE" id="PS52016">
    <property type="entry name" value="TONB_DEPENDENT_REC_3"/>
    <property type="match status" value="1"/>
</dbReference>
<feature type="signal peptide" evidence="10">
    <location>
        <begin position="1"/>
        <end position="29"/>
    </location>
</feature>
<evidence type="ECO:0000256" key="5">
    <source>
        <dbReference type="ARBA" id="ARBA00023077"/>
    </source>
</evidence>
<feature type="domain" description="TonB-dependent receptor plug" evidence="12">
    <location>
        <begin position="66"/>
        <end position="175"/>
    </location>
</feature>
<dbReference type="InterPro" id="IPR036942">
    <property type="entry name" value="Beta-barrel_TonB_sf"/>
</dbReference>
<organism evidence="13 14">
    <name type="scientific">Spongiibacter thalassae</name>
    <dbReference type="NCBI Taxonomy" id="2721624"/>
    <lineage>
        <taxon>Bacteria</taxon>
        <taxon>Pseudomonadati</taxon>
        <taxon>Pseudomonadota</taxon>
        <taxon>Gammaproteobacteria</taxon>
        <taxon>Cellvibrionales</taxon>
        <taxon>Spongiibacteraceae</taxon>
        <taxon>Spongiibacter</taxon>
    </lineage>
</organism>
<dbReference type="EMBL" id="JAAWWK010000003">
    <property type="protein sequence ID" value="NKI17662.1"/>
    <property type="molecule type" value="Genomic_DNA"/>
</dbReference>
<dbReference type="SUPFAM" id="SSF56935">
    <property type="entry name" value="Porins"/>
    <property type="match status" value="1"/>
</dbReference>
<evidence type="ECO:0000256" key="8">
    <source>
        <dbReference type="PROSITE-ProRule" id="PRU01360"/>
    </source>
</evidence>
<dbReference type="RefSeq" id="WP_168450209.1">
    <property type="nucleotide sequence ID" value="NZ_JAAWWK010000003.1"/>
</dbReference>
<evidence type="ECO:0000256" key="10">
    <source>
        <dbReference type="SAM" id="SignalP"/>
    </source>
</evidence>
<evidence type="ECO:0000256" key="4">
    <source>
        <dbReference type="ARBA" id="ARBA00022692"/>
    </source>
</evidence>
<dbReference type="InterPro" id="IPR000531">
    <property type="entry name" value="Beta-barrel_TonB"/>
</dbReference>
<dbReference type="Pfam" id="PF00593">
    <property type="entry name" value="TonB_dep_Rec_b-barrel"/>
    <property type="match status" value="1"/>
</dbReference>
<keyword evidence="5 9" id="KW-0798">TonB box</keyword>
<proteinExistence type="inferred from homology"/>
<evidence type="ECO:0000259" key="11">
    <source>
        <dbReference type="Pfam" id="PF00593"/>
    </source>
</evidence>
<comment type="subcellular location">
    <subcellularLocation>
        <location evidence="1 8">Cell outer membrane</location>
        <topology evidence="1 8">Multi-pass membrane protein</topology>
    </subcellularLocation>
</comment>
<evidence type="ECO:0000313" key="14">
    <source>
        <dbReference type="Proteomes" id="UP000765845"/>
    </source>
</evidence>
<comment type="caution">
    <text evidence="13">The sequence shown here is derived from an EMBL/GenBank/DDBJ whole genome shotgun (WGS) entry which is preliminary data.</text>
</comment>
<keyword evidence="7 8" id="KW-0998">Cell outer membrane</keyword>
<reference evidence="13 14" key="1">
    <citation type="submission" date="2020-04" db="EMBL/GenBank/DDBJ databases">
        <authorList>
            <person name="Yoon J."/>
        </authorList>
    </citation>
    <scope>NUCLEOTIDE SEQUENCE [LARGE SCALE GENOMIC DNA]</scope>
    <source>
        <strain evidence="13 14">KMU-166</strain>
    </source>
</reference>
<dbReference type="PANTHER" id="PTHR30069">
    <property type="entry name" value="TONB-DEPENDENT OUTER MEMBRANE RECEPTOR"/>
    <property type="match status" value="1"/>
</dbReference>
<evidence type="ECO:0000259" key="12">
    <source>
        <dbReference type="Pfam" id="PF07715"/>
    </source>
</evidence>
<keyword evidence="6 8" id="KW-0472">Membrane</keyword>
<keyword evidence="14" id="KW-1185">Reference proteome</keyword>
<protein>
    <submittedName>
        <fullName evidence="13">TonB-dependent receptor plug domain-containing protein</fullName>
    </submittedName>
</protein>
<name>A0ABX1GGN9_9GAMM</name>
<dbReference type="Gene3D" id="2.40.170.20">
    <property type="entry name" value="TonB-dependent receptor, beta-barrel domain"/>
    <property type="match status" value="1"/>
</dbReference>
<evidence type="ECO:0000256" key="3">
    <source>
        <dbReference type="ARBA" id="ARBA00022452"/>
    </source>
</evidence>
<evidence type="ECO:0000256" key="1">
    <source>
        <dbReference type="ARBA" id="ARBA00004571"/>
    </source>
</evidence>
<keyword evidence="10" id="KW-0732">Signal</keyword>
<evidence type="ECO:0000256" key="7">
    <source>
        <dbReference type="ARBA" id="ARBA00023237"/>
    </source>
</evidence>
<feature type="chain" id="PRO_5047111460" evidence="10">
    <location>
        <begin position="30"/>
        <end position="646"/>
    </location>
</feature>
<evidence type="ECO:0000256" key="9">
    <source>
        <dbReference type="RuleBase" id="RU003357"/>
    </source>
</evidence>
<keyword evidence="13" id="KW-0675">Receptor</keyword>
<dbReference type="InterPro" id="IPR039426">
    <property type="entry name" value="TonB-dep_rcpt-like"/>
</dbReference>
<gene>
    <name evidence="13" type="ORF">HCU74_09540</name>
</gene>
<keyword evidence="4 8" id="KW-0812">Transmembrane</keyword>
<dbReference type="InterPro" id="IPR037066">
    <property type="entry name" value="Plug_dom_sf"/>
</dbReference>
<dbReference type="PANTHER" id="PTHR30069:SF27">
    <property type="entry name" value="BLL4766 PROTEIN"/>
    <property type="match status" value="1"/>
</dbReference>
<evidence type="ECO:0000313" key="13">
    <source>
        <dbReference type="EMBL" id="NKI17662.1"/>
    </source>
</evidence>